<feature type="binding site" evidence="7">
    <location>
        <position position="107"/>
    </location>
    <ligand>
        <name>FMN</name>
        <dbReference type="ChEBI" id="CHEBI:58210"/>
    </ligand>
</feature>
<organism evidence="9 10">
    <name type="scientific">Aquibium oceanicum</name>
    <dbReference type="NCBI Taxonomy" id="1670800"/>
    <lineage>
        <taxon>Bacteria</taxon>
        <taxon>Pseudomonadati</taxon>
        <taxon>Pseudomonadota</taxon>
        <taxon>Alphaproteobacteria</taxon>
        <taxon>Hyphomicrobiales</taxon>
        <taxon>Phyllobacteriaceae</taxon>
        <taxon>Aquibium</taxon>
    </lineage>
</organism>
<comment type="similarity">
    <text evidence="5">Belongs to the FMN-dependent alpha-hydroxy acid dehydrogenase family.</text>
</comment>
<dbReference type="PANTHER" id="PTHR10578">
    <property type="entry name" value="S -2-HYDROXY-ACID OXIDASE-RELATED"/>
    <property type="match status" value="1"/>
</dbReference>
<dbReference type="GO" id="GO:0009060">
    <property type="term" value="P:aerobic respiration"/>
    <property type="evidence" value="ECO:0007669"/>
    <property type="project" value="TreeGrafter"/>
</dbReference>
<name>A0A1L3SUZ1_9HYPH</name>
<feature type="binding site" evidence="7">
    <location>
        <begin position="78"/>
        <end position="80"/>
    </location>
    <ligand>
        <name>FMN</name>
        <dbReference type="ChEBI" id="CHEBI:58210"/>
    </ligand>
</feature>
<evidence type="ECO:0000259" key="8">
    <source>
        <dbReference type="PROSITE" id="PS51349"/>
    </source>
</evidence>
<dbReference type="OrthoDB" id="9770452at2"/>
<feature type="binding site" evidence="7">
    <location>
        <position position="164"/>
    </location>
    <ligand>
        <name>glyoxylate</name>
        <dbReference type="ChEBI" id="CHEBI:36655"/>
    </ligand>
</feature>
<dbReference type="KEGG" id="meso:BSQ44_18490"/>
<feature type="binding site" evidence="7">
    <location>
        <begin position="302"/>
        <end position="306"/>
    </location>
    <ligand>
        <name>FMN</name>
        <dbReference type="ChEBI" id="CHEBI:58210"/>
    </ligand>
</feature>
<dbReference type="GO" id="GO:0005886">
    <property type="term" value="C:plasma membrane"/>
    <property type="evidence" value="ECO:0007669"/>
    <property type="project" value="TreeGrafter"/>
</dbReference>
<evidence type="ECO:0000313" key="10">
    <source>
        <dbReference type="Proteomes" id="UP000182840"/>
    </source>
</evidence>
<dbReference type="InterPro" id="IPR037396">
    <property type="entry name" value="FMN_HAD"/>
</dbReference>
<protein>
    <submittedName>
        <fullName evidence="9">Mandelate dehydrogenase</fullName>
    </submittedName>
</protein>
<keyword evidence="3 7" id="KW-0288">FMN</keyword>
<dbReference type="InterPro" id="IPR008259">
    <property type="entry name" value="FMN_hydac_DH_AS"/>
</dbReference>
<feature type="domain" description="FMN hydroxy acid dehydrogenase" evidence="8">
    <location>
        <begin position="1"/>
        <end position="372"/>
    </location>
</feature>
<dbReference type="Gene3D" id="3.20.20.70">
    <property type="entry name" value="Aldolase class I"/>
    <property type="match status" value="1"/>
</dbReference>
<reference evidence="10" key="1">
    <citation type="submission" date="2016-11" db="EMBL/GenBank/DDBJ databases">
        <title>Mesorhizobium oceanicum sp. nov., isolated from deep seawater in South China Sea.</title>
        <authorList>
            <person name="Fu G.-Y."/>
        </authorList>
    </citation>
    <scope>NUCLEOTIDE SEQUENCE [LARGE SCALE GENOMIC DNA]</scope>
    <source>
        <strain evidence="10">B7</strain>
    </source>
</reference>
<dbReference type="STRING" id="1670800.BSQ44_18490"/>
<feature type="binding site" evidence="7">
    <location>
        <position position="128"/>
    </location>
    <ligand>
        <name>FMN</name>
        <dbReference type="ChEBI" id="CHEBI:58210"/>
    </ligand>
</feature>
<keyword evidence="2 7" id="KW-0285">Flavoprotein</keyword>
<evidence type="ECO:0000256" key="4">
    <source>
        <dbReference type="ARBA" id="ARBA00023002"/>
    </source>
</evidence>
<feature type="binding site" evidence="7">
    <location>
        <position position="25"/>
    </location>
    <ligand>
        <name>glyoxylate</name>
        <dbReference type="ChEBI" id="CHEBI:36655"/>
    </ligand>
</feature>
<feature type="binding site" evidence="7">
    <location>
        <position position="276"/>
    </location>
    <ligand>
        <name>glyoxylate</name>
        <dbReference type="ChEBI" id="CHEBI:36655"/>
    </ligand>
</feature>
<dbReference type="EMBL" id="CP018171">
    <property type="protein sequence ID" value="APH73132.1"/>
    <property type="molecule type" value="Genomic_DNA"/>
</dbReference>
<evidence type="ECO:0000256" key="2">
    <source>
        <dbReference type="ARBA" id="ARBA00022630"/>
    </source>
</evidence>
<proteinExistence type="inferred from homology"/>
<keyword evidence="10" id="KW-1185">Reference proteome</keyword>
<accession>A0A1L3SUZ1</accession>
<evidence type="ECO:0000256" key="5">
    <source>
        <dbReference type="ARBA" id="ARBA00024042"/>
    </source>
</evidence>
<evidence type="ECO:0000256" key="6">
    <source>
        <dbReference type="PIRSR" id="PIRSR000138-1"/>
    </source>
</evidence>
<feature type="active site" description="Proton acceptor" evidence="6">
    <location>
        <position position="273"/>
    </location>
</feature>
<feature type="binding site" evidence="7">
    <location>
        <position position="130"/>
    </location>
    <ligand>
        <name>FMN</name>
        <dbReference type="ChEBI" id="CHEBI:58210"/>
    </ligand>
</feature>
<keyword evidence="4" id="KW-0560">Oxidoreductase</keyword>
<sequence>MGRPVSVEDYRRIAARRLPRAVFDYVEGGAGDERGVARNRAALERILLSPHALADVSSRDLSVPFFDRRLPLPLVIGPTGLSGSVRPGADLMLARAAARAGVPFVLSTASTSSIEEVARASDGEKWFQLYVLNRDLADSLTRRALDAGFHTLVLTVDVAVSGRRERDVRNGFGIPFRMTPGFVAGCAVRPAWSLSQLKHGLPQFGNLVSAQAKDASSQALLMLRQMDASFSWDDLEALRARWPHRLLVKGIMRAEDAERCFACGADGVVISNHGGRQVEDTPAPIDVLASVTAPEGKMMLVDGGFRRGADVVKALALGANGVLLGRAPLYGLAARGEAGVDEVIRIFQAEMDNTLALIGCPRAEDLSRDFLA</sequence>
<comment type="cofactor">
    <cofactor evidence="1">
        <name>FMN</name>
        <dbReference type="ChEBI" id="CHEBI:58210"/>
    </cofactor>
</comment>
<feature type="binding site" evidence="7">
    <location>
        <position position="273"/>
    </location>
    <ligand>
        <name>glyoxylate</name>
        <dbReference type="ChEBI" id="CHEBI:36655"/>
    </ligand>
</feature>
<evidence type="ECO:0000256" key="1">
    <source>
        <dbReference type="ARBA" id="ARBA00001917"/>
    </source>
</evidence>
<feature type="binding site" evidence="7">
    <location>
        <begin position="325"/>
        <end position="326"/>
    </location>
    <ligand>
        <name>FMN</name>
        <dbReference type="ChEBI" id="CHEBI:58210"/>
    </ligand>
</feature>
<dbReference type="PROSITE" id="PS51349">
    <property type="entry name" value="FMN_HYDROXY_ACID_DH_2"/>
    <property type="match status" value="1"/>
</dbReference>
<dbReference type="InterPro" id="IPR012133">
    <property type="entry name" value="Alpha-hydoxy_acid_DH_FMN"/>
</dbReference>
<dbReference type="InterPro" id="IPR013785">
    <property type="entry name" value="Aldolase_TIM"/>
</dbReference>
<gene>
    <name evidence="9" type="ORF">BSQ44_18490</name>
</gene>
<dbReference type="InterPro" id="IPR000262">
    <property type="entry name" value="FMN-dep_DH"/>
</dbReference>
<dbReference type="Proteomes" id="UP000182840">
    <property type="component" value="Chromosome"/>
</dbReference>
<dbReference type="Pfam" id="PF01070">
    <property type="entry name" value="FMN_dh"/>
    <property type="match status" value="1"/>
</dbReference>
<dbReference type="PROSITE" id="PS00557">
    <property type="entry name" value="FMN_HYDROXY_ACID_DH_1"/>
    <property type="match status" value="1"/>
</dbReference>
<feature type="binding site" evidence="7">
    <location>
        <position position="155"/>
    </location>
    <ligand>
        <name>FMN</name>
        <dbReference type="ChEBI" id="CHEBI:58210"/>
    </ligand>
</feature>
<dbReference type="RefSeq" id="WP_072606603.1">
    <property type="nucleotide sequence ID" value="NZ_CP018171.1"/>
</dbReference>
<evidence type="ECO:0000256" key="7">
    <source>
        <dbReference type="PIRSR" id="PIRSR000138-2"/>
    </source>
</evidence>
<dbReference type="GO" id="GO:0010181">
    <property type="term" value="F:FMN binding"/>
    <property type="evidence" value="ECO:0007669"/>
    <property type="project" value="InterPro"/>
</dbReference>
<dbReference type="PIRSF" id="PIRSF000138">
    <property type="entry name" value="Al-hdrx_acd_dh"/>
    <property type="match status" value="1"/>
</dbReference>
<feature type="binding site" evidence="7">
    <location>
        <position position="249"/>
    </location>
    <ligand>
        <name>FMN</name>
        <dbReference type="ChEBI" id="CHEBI:58210"/>
    </ligand>
</feature>
<dbReference type="FunFam" id="3.20.20.70:FF:000029">
    <property type="entry name" value="L-lactate dehydrogenase"/>
    <property type="match status" value="1"/>
</dbReference>
<evidence type="ECO:0000256" key="3">
    <source>
        <dbReference type="ARBA" id="ARBA00022643"/>
    </source>
</evidence>
<dbReference type="SUPFAM" id="SSF51395">
    <property type="entry name" value="FMN-linked oxidoreductases"/>
    <property type="match status" value="1"/>
</dbReference>
<dbReference type="PANTHER" id="PTHR10578:SF107">
    <property type="entry name" value="2-HYDROXYACID OXIDASE 1"/>
    <property type="match status" value="1"/>
</dbReference>
<dbReference type="AlphaFoldDB" id="A0A1L3SUZ1"/>
<feature type="binding site" evidence="7">
    <location>
        <position position="271"/>
    </location>
    <ligand>
        <name>FMN</name>
        <dbReference type="ChEBI" id="CHEBI:58210"/>
    </ligand>
</feature>
<dbReference type="GO" id="GO:0004459">
    <property type="term" value="F:L-lactate dehydrogenase (NAD+) activity"/>
    <property type="evidence" value="ECO:0007669"/>
    <property type="project" value="TreeGrafter"/>
</dbReference>
<evidence type="ECO:0000313" key="9">
    <source>
        <dbReference type="EMBL" id="APH73132.1"/>
    </source>
</evidence>